<evidence type="ECO:0000256" key="6">
    <source>
        <dbReference type="ARBA" id="ARBA00023125"/>
    </source>
</evidence>
<evidence type="ECO:0000256" key="7">
    <source>
        <dbReference type="ARBA" id="ARBA00023163"/>
    </source>
</evidence>
<keyword evidence="4" id="KW-0862">Zinc</keyword>
<dbReference type="SMART" id="SM00399">
    <property type="entry name" value="ZnF_C4"/>
    <property type="match status" value="1"/>
</dbReference>
<evidence type="ECO:0000256" key="4">
    <source>
        <dbReference type="ARBA" id="ARBA00022833"/>
    </source>
</evidence>
<gene>
    <name evidence="12" type="ORF">DME_LOCUS1579</name>
</gene>
<evidence type="ECO:0000256" key="2">
    <source>
        <dbReference type="ARBA" id="ARBA00022723"/>
    </source>
</evidence>
<keyword evidence="6" id="KW-0238">DNA-binding</keyword>
<evidence type="ECO:0000259" key="11">
    <source>
        <dbReference type="PROSITE" id="PS51843"/>
    </source>
</evidence>
<keyword evidence="8" id="KW-0675">Receptor</keyword>
<evidence type="ECO:0000259" key="10">
    <source>
        <dbReference type="PROSITE" id="PS51030"/>
    </source>
</evidence>
<keyword evidence="5" id="KW-0805">Transcription regulation</keyword>
<dbReference type="GO" id="GO:0045944">
    <property type="term" value="P:positive regulation of transcription by RNA polymerase II"/>
    <property type="evidence" value="ECO:0007669"/>
    <property type="project" value="TreeGrafter"/>
</dbReference>
<dbReference type="WBParaSite" id="DME_0000702701-mRNA-1">
    <property type="protein sequence ID" value="DME_0000702701-mRNA-1"/>
    <property type="gene ID" value="DME_0000702701"/>
</dbReference>
<keyword evidence="3" id="KW-0863">Zinc-finger</keyword>
<dbReference type="STRING" id="318479.A0A0N4UHJ4"/>
<dbReference type="PANTHER" id="PTHR24082">
    <property type="entry name" value="NUCLEAR HORMONE RECEPTOR"/>
    <property type="match status" value="1"/>
</dbReference>
<dbReference type="GO" id="GO:0008270">
    <property type="term" value="F:zinc ion binding"/>
    <property type="evidence" value="ECO:0007669"/>
    <property type="project" value="UniProtKB-KW"/>
</dbReference>
<dbReference type="InterPro" id="IPR035500">
    <property type="entry name" value="NHR-like_dom_sf"/>
</dbReference>
<dbReference type="InterPro" id="IPR001628">
    <property type="entry name" value="Znf_hrmn_rcpt"/>
</dbReference>
<evidence type="ECO:0000256" key="1">
    <source>
        <dbReference type="ARBA" id="ARBA00005993"/>
    </source>
</evidence>
<dbReference type="SMART" id="SM00430">
    <property type="entry name" value="HOLI"/>
    <property type="match status" value="1"/>
</dbReference>
<evidence type="ECO:0000313" key="14">
    <source>
        <dbReference type="Proteomes" id="UP000274756"/>
    </source>
</evidence>
<reference evidence="12 14" key="2">
    <citation type="submission" date="2018-11" db="EMBL/GenBank/DDBJ databases">
        <authorList>
            <consortium name="Pathogen Informatics"/>
        </authorList>
    </citation>
    <scope>NUCLEOTIDE SEQUENCE [LARGE SCALE GENOMIC DNA]</scope>
</reference>
<dbReference type="PANTHER" id="PTHR24082:SF283">
    <property type="entry name" value="NUCLEAR HORMONE RECEPTOR HR96"/>
    <property type="match status" value="1"/>
</dbReference>
<dbReference type="Proteomes" id="UP000274756">
    <property type="component" value="Unassembled WGS sequence"/>
</dbReference>
<dbReference type="Proteomes" id="UP000038040">
    <property type="component" value="Unplaced"/>
</dbReference>
<organism evidence="13 15">
    <name type="scientific">Dracunculus medinensis</name>
    <name type="common">Guinea worm</name>
    <dbReference type="NCBI Taxonomy" id="318479"/>
    <lineage>
        <taxon>Eukaryota</taxon>
        <taxon>Metazoa</taxon>
        <taxon>Ecdysozoa</taxon>
        <taxon>Nematoda</taxon>
        <taxon>Chromadorea</taxon>
        <taxon>Rhabditida</taxon>
        <taxon>Spirurina</taxon>
        <taxon>Dracunculoidea</taxon>
        <taxon>Dracunculidae</taxon>
        <taxon>Dracunculus</taxon>
    </lineage>
</organism>
<dbReference type="Pfam" id="PF00105">
    <property type="entry name" value="zf-C4"/>
    <property type="match status" value="1"/>
</dbReference>
<dbReference type="EMBL" id="UYYG01000025">
    <property type="protein sequence ID" value="VDN51606.1"/>
    <property type="molecule type" value="Genomic_DNA"/>
</dbReference>
<evidence type="ECO:0000313" key="12">
    <source>
        <dbReference type="EMBL" id="VDN51606.1"/>
    </source>
</evidence>
<protein>
    <submittedName>
        <fullName evidence="15">Nuclear receptor domain-containing protein</fullName>
    </submittedName>
</protein>
<evidence type="ECO:0000313" key="15">
    <source>
        <dbReference type="WBParaSite" id="DME_0000702701-mRNA-1"/>
    </source>
</evidence>
<dbReference type="PRINTS" id="PR00047">
    <property type="entry name" value="STROIDFINGER"/>
</dbReference>
<dbReference type="GO" id="GO:0030154">
    <property type="term" value="P:cell differentiation"/>
    <property type="evidence" value="ECO:0007669"/>
    <property type="project" value="TreeGrafter"/>
</dbReference>
<dbReference type="InterPro" id="IPR000536">
    <property type="entry name" value="Nucl_hrmn_rcpt_lig-bd"/>
</dbReference>
<comment type="similarity">
    <text evidence="1">Belongs to the nuclear hormone receptor family.</text>
</comment>
<evidence type="ECO:0000256" key="5">
    <source>
        <dbReference type="ARBA" id="ARBA00023015"/>
    </source>
</evidence>
<name>A0A0N4UHJ4_DRAME</name>
<dbReference type="Gene3D" id="1.10.565.10">
    <property type="entry name" value="Retinoid X Receptor"/>
    <property type="match status" value="1"/>
</dbReference>
<dbReference type="OrthoDB" id="6355676at2759"/>
<dbReference type="InterPro" id="IPR001723">
    <property type="entry name" value="Nuclear_hrmn_rcpt"/>
</dbReference>
<keyword evidence="7" id="KW-0804">Transcription</keyword>
<dbReference type="PROSITE" id="PS51030">
    <property type="entry name" value="NUCLEAR_REC_DBD_2"/>
    <property type="match status" value="1"/>
</dbReference>
<evidence type="ECO:0000256" key="3">
    <source>
        <dbReference type="ARBA" id="ARBA00022771"/>
    </source>
</evidence>
<feature type="domain" description="Nuclear receptor" evidence="10">
    <location>
        <begin position="18"/>
        <end position="92"/>
    </location>
</feature>
<dbReference type="AlphaFoldDB" id="A0A0N4UHJ4"/>
<dbReference type="SUPFAM" id="SSF57716">
    <property type="entry name" value="Glucocorticoid receptor-like (DNA-binding domain)"/>
    <property type="match status" value="1"/>
</dbReference>
<proteinExistence type="inferred from homology"/>
<dbReference type="GO" id="GO:0004879">
    <property type="term" value="F:nuclear receptor activity"/>
    <property type="evidence" value="ECO:0007669"/>
    <property type="project" value="TreeGrafter"/>
</dbReference>
<accession>A0A0N4UHJ4</accession>
<reference evidence="15" key="1">
    <citation type="submission" date="2017-02" db="UniProtKB">
        <authorList>
            <consortium name="WormBaseParasite"/>
        </authorList>
    </citation>
    <scope>IDENTIFICATION</scope>
</reference>
<dbReference type="InterPro" id="IPR050234">
    <property type="entry name" value="Nuclear_hormone_rcpt_NR1"/>
</dbReference>
<keyword evidence="2" id="KW-0479">Metal-binding</keyword>
<dbReference type="SUPFAM" id="SSF48508">
    <property type="entry name" value="Nuclear receptor ligand-binding domain"/>
    <property type="match status" value="1"/>
</dbReference>
<keyword evidence="14" id="KW-1185">Reference proteome</keyword>
<dbReference type="InterPro" id="IPR013088">
    <property type="entry name" value="Znf_NHR/GATA"/>
</dbReference>
<dbReference type="GO" id="GO:0000122">
    <property type="term" value="P:negative regulation of transcription by RNA polymerase II"/>
    <property type="evidence" value="ECO:0007669"/>
    <property type="project" value="TreeGrafter"/>
</dbReference>
<keyword evidence="9" id="KW-0539">Nucleus</keyword>
<feature type="domain" description="NR LBD" evidence="11">
    <location>
        <begin position="334"/>
        <end position="544"/>
    </location>
</feature>
<evidence type="ECO:0000256" key="9">
    <source>
        <dbReference type="ARBA" id="ARBA00023242"/>
    </source>
</evidence>
<dbReference type="PROSITE" id="PS51843">
    <property type="entry name" value="NR_LBD"/>
    <property type="match status" value="1"/>
</dbReference>
<evidence type="ECO:0000313" key="13">
    <source>
        <dbReference type="Proteomes" id="UP000038040"/>
    </source>
</evidence>
<sequence>MLTLSRNILLLWIYPKNETYPLVCGDRAIGYNFSVITCESCKAFFRRNASKQEFVCQFANNCSINAISRRFCQFCRLKKCFQVGMKKEWVHKEKNRCAKKRKLNLMILEKVEDVDKVLSEMGDGDIVLPKHVLADLVQKSHVTRNMKYCRCKCSCGFYPPDTQLTALYSKMFSEENISNLDIGNERNDSINNAMQQIRFYVLLYLDQNTVFDNTKSKFAEMVLLNQNLSKKWFLKFYNIHIGLMIRFQSGATNIDRSLLSENLSNSTEAWKVANKPPVIQSNLSNPCYSSWPCSDSSINSGISSNFLTEWPTNNHGIALDTTHLQTIFIEDELIVGKAIQELIAANNILKQPLDLTVKQKAEDDFNLMDIVRMTDLALRRIIFMAKELSLFRKLRNDDQIALIKGSCSELLILRGVMVFDLRKHAWNPHAKLNWIFLITFDEKWRRNENVMLLLNAITLFCPDRKNLNEANQIADKQQQYRTLFRKYLALLCPSFEAEQAYNGLLQKLVELHHLNESFLRVYHKLNINEVDPLLSELFDLSKKG</sequence>
<dbReference type="PRINTS" id="PR00398">
    <property type="entry name" value="STRDHORMONER"/>
</dbReference>
<evidence type="ECO:0000256" key="8">
    <source>
        <dbReference type="ARBA" id="ARBA00023170"/>
    </source>
</evidence>
<dbReference type="GO" id="GO:0000978">
    <property type="term" value="F:RNA polymerase II cis-regulatory region sequence-specific DNA binding"/>
    <property type="evidence" value="ECO:0007669"/>
    <property type="project" value="TreeGrafter"/>
</dbReference>
<dbReference type="Gene3D" id="3.30.50.10">
    <property type="entry name" value="Erythroid Transcription Factor GATA-1, subunit A"/>
    <property type="match status" value="1"/>
</dbReference>